<dbReference type="SMART" id="SM01294">
    <property type="entry name" value="PKS_PP_betabranch"/>
    <property type="match status" value="1"/>
</dbReference>
<dbReference type="InterPro" id="IPR010071">
    <property type="entry name" value="AA_adenyl_dom"/>
</dbReference>
<evidence type="ECO:0000313" key="8">
    <source>
        <dbReference type="Proteomes" id="UP000620559"/>
    </source>
</evidence>
<reference evidence="7" key="1">
    <citation type="submission" date="2020-10" db="EMBL/GenBank/DDBJ databases">
        <authorList>
            <person name="Castelo-Branco R."/>
            <person name="Eusebio N."/>
            <person name="Adriana R."/>
            <person name="Vieira A."/>
            <person name="Brugerolle De Fraissinette N."/>
            <person name="Rezende De Castro R."/>
            <person name="Schneider M.P."/>
            <person name="Vasconcelos V."/>
            <person name="Leao P.N."/>
        </authorList>
    </citation>
    <scope>NUCLEOTIDE SEQUENCE</scope>
    <source>
        <strain evidence="7">LEGE 06105</strain>
    </source>
</reference>
<dbReference type="Pfam" id="PF00668">
    <property type="entry name" value="Condensation"/>
    <property type="match status" value="2"/>
</dbReference>
<dbReference type="NCBIfam" id="TIGR01733">
    <property type="entry name" value="AA-adenyl-dom"/>
    <property type="match status" value="1"/>
</dbReference>
<evidence type="ECO:0000256" key="2">
    <source>
        <dbReference type="ARBA" id="ARBA00006432"/>
    </source>
</evidence>
<dbReference type="CDD" id="cd19534">
    <property type="entry name" value="E_NRPS"/>
    <property type="match status" value="1"/>
</dbReference>
<comment type="similarity">
    <text evidence="2">Belongs to the ATP-dependent AMP-binding enzyme family.</text>
</comment>
<evidence type="ECO:0000259" key="6">
    <source>
        <dbReference type="PROSITE" id="PS50075"/>
    </source>
</evidence>
<comment type="cofactor">
    <cofactor evidence="1">
        <name>pantetheine 4'-phosphate</name>
        <dbReference type="ChEBI" id="CHEBI:47942"/>
    </cofactor>
</comment>
<dbReference type="Gene3D" id="1.10.1200.10">
    <property type="entry name" value="ACP-like"/>
    <property type="match status" value="1"/>
</dbReference>
<dbReference type="GO" id="GO:0031177">
    <property type="term" value="F:phosphopantetheine binding"/>
    <property type="evidence" value="ECO:0007669"/>
    <property type="project" value="InterPro"/>
</dbReference>
<dbReference type="SUPFAM" id="SSF47336">
    <property type="entry name" value="ACP-like"/>
    <property type="match status" value="1"/>
</dbReference>
<dbReference type="InterPro" id="IPR020806">
    <property type="entry name" value="PKS_PP-bd"/>
</dbReference>
<feature type="domain" description="Carrier" evidence="6">
    <location>
        <begin position="984"/>
        <end position="1058"/>
    </location>
</feature>
<comment type="caution">
    <text evidence="7">The sequence shown here is derived from an EMBL/GenBank/DDBJ whole genome shotgun (WGS) entry which is preliminary data.</text>
</comment>
<keyword evidence="8" id="KW-1185">Reference proteome</keyword>
<organism evidence="7 8">
    <name type="scientific">Plectonema cf. radiosum LEGE 06105</name>
    <dbReference type="NCBI Taxonomy" id="945769"/>
    <lineage>
        <taxon>Bacteria</taxon>
        <taxon>Bacillati</taxon>
        <taxon>Cyanobacteriota</taxon>
        <taxon>Cyanophyceae</taxon>
        <taxon>Oscillatoriophycideae</taxon>
        <taxon>Oscillatoriales</taxon>
        <taxon>Microcoleaceae</taxon>
        <taxon>Plectonema</taxon>
    </lineage>
</organism>
<dbReference type="EMBL" id="JADEWL010000205">
    <property type="protein sequence ID" value="MBE9216801.1"/>
    <property type="molecule type" value="Genomic_DNA"/>
</dbReference>
<dbReference type="InterPro" id="IPR009081">
    <property type="entry name" value="PP-bd_ACP"/>
</dbReference>
<dbReference type="SUPFAM" id="SSF52777">
    <property type="entry name" value="CoA-dependent acyltransferases"/>
    <property type="match status" value="4"/>
</dbReference>
<dbReference type="CDD" id="cd05930">
    <property type="entry name" value="A_NRPS"/>
    <property type="match status" value="1"/>
</dbReference>
<dbReference type="Gene3D" id="2.30.38.10">
    <property type="entry name" value="Luciferase, Domain 3"/>
    <property type="match status" value="1"/>
</dbReference>
<evidence type="ECO:0000256" key="3">
    <source>
        <dbReference type="ARBA" id="ARBA00022450"/>
    </source>
</evidence>
<gene>
    <name evidence="7" type="ORF">IQ247_29815</name>
</gene>
<dbReference type="PROSITE" id="PS00012">
    <property type="entry name" value="PHOSPHOPANTETHEINE"/>
    <property type="match status" value="1"/>
</dbReference>
<dbReference type="FunFam" id="3.40.50.980:FF:000001">
    <property type="entry name" value="Non-ribosomal peptide synthetase"/>
    <property type="match status" value="1"/>
</dbReference>
<proteinExistence type="inferred from homology"/>
<dbReference type="PANTHER" id="PTHR45398:SF1">
    <property type="entry name" value="ENZYME, PUTATIVE (JCVI)-RELATED"/>
    <property type="match status" value="1"/>
</dbReference>
<dbReference type="Pfam" id="PF00550">
    <property type="entry name" value="PP-binding"/>
    <property type="match status" value="1"/>
</dbReference>
<dbReference type="GO" id="GO:0017000">
    <property type="term" value="P:antibiotic biosynthetic process"/>
    <property type="evidence" value="ECO:0007669"/>
    <property type="project" value="UniProtKB-KW"/>
</dbReference>
<dbReference type="InterPro" id="IPR006162">
    <property type="entry name" value="Ppantetheine_attach_site"/>
</dbReference>
<dbReference type="GO" id="GO:0044550">
    <property type="term" value="P:secondary metabolite biosynthetic process"/>
    <property type="evidence" value="ECO:0007669"/>
    <property type="project" value="UniProtKB-ARBA"/>
</dbReference>
<dbReference type="FunFam" id="2.30.38.10:FF:000001">
    <property type="entry name" value="Non-ribosomal peptide synthetase PvdI"/>
    <property type="match status" value="1"/>
</dbReference>
<dbReference type="Pfam" id="PF13193">
    <property type="entry name" value="AMP-binding_C"/>
    <property type="match status" value="1"/>
</dbReference>
<dbReference type="GO" id="GO:0003824">
    <property type="term" value="F:catalytic activity"/>
    <property type="evidence" value="ECO:0007669"/>
    <property type="project" value="InterPro"/>
</dbReference>
<dbReference type="GO" id="GO:0043041">
    <property type="term" value="P:amino acid activation for nonribosomal peptide biosynthetic process"/>
    <property type="evidence" value="ECO:0007669"/>
    <property type="project" value="UniProtKB-ARBA"/>
</dbReference>
<dbReference type="Gene3D" id="3.30.559.10">
    <property type="entry name" value="Chloramphenicol acetyltransferase-like domain"/>
    <property type="match status" value="2"/>
</dbReference>
<dbReference type="Pfam" id="PF00501">
    <property type="entry name" value="AMP-binding"/>
    <property type="match status" value="1"/>
</dbReference>
<dbReference type="InterPro" id="IPR036736">
    <property type="entry name" value="ACP-like_sf"/>
</dbReference>
<dbReference type="Gene3D" id="3.30.300.30">
    <property type="match status" value="1"/>
</dbReference>
<dbReference type="FunFam" id="1.10.1200.10:FF:000005">
    <property type="entry name" value="Nonribosomal peptide synthetase 1"/>
    <property type="match status" value="1"/>
</dbReference>
<dbReference type="PROSITE" id="PS50075">
    <property type="entry name" value="CARRIER"/>
    <property type="match status" value="1"/>
</dbReference>
<dbReference type="InterPro" id="IPR000873">
    <property type="entry name" value="AMP-dep_synth/lig_dom"/>
</dbReference>
<dbReference type="PANTHER" id="PTHR45398">
    <property type="match status" value="1"/>
</dbReference>
<keyword evidence="5" id="KW-0045">Antibiotic biosynthesis</keyword>
<evidence type="ECO:0000313" key="7">
    <source>
        <dbReference type="EMBL" id="MBE9216801.1"/>
    </source>
</evidence>
<keyword evidence="4" id="KW-0597">Phosphoprotein</keyword>
<dbReference type="InterPro" id="IPR025110">
    <property type="entry name" value="AMP-bd_C"/>
</dbReference>
<dbReference type="Gene3D" id="3.30.559.30">
    <property type="entry name" value="Nonribosomal peptide synthetase, condensation domain"/>
    <property type="match status" value="2"/>
</dbReference>
<protein>
    <submittedName>
        <fullName evidence="7">Amino acid adenylation domain-containing protein</fullName>
    </submittedName>
</protein>
<dbReference type="SMART" id="SM00823">
    <property type="entry name" value="PKS_PP"/>
    <property type="match status" value="1"/>
</dbReference>
<keyword evidence="3" id="KW-0596">Phosphopantetheine</keyword>
<dbReference type="GO" id="GO:0008610">
    <property type="term" value="P:lipid biosynthetic process"/>
    <property type="evidence" value="ECO:0007669"/>
    <property type="project" value="UniProtKB-ARBA"/>
</dbReference>
<dbReference type="InterPro" id="IPR010060">
    <property type="entry name" value="NRPS_synth"/>
</dbReference>
<dbReference type="InterPro" id="IPR001242">
    <property type="entry name" value="Condensation_dom"/>
</dbReference>
<evidence type="ECO:0000256" key="5">
    <source>
        <dbReference type="ARBA" id="ARBA00023194"/>
    </source>
</evidence>
<name>A0A8J7F5A5_9CYAN</name>
<sequence>MPSNSINTINGFQLSPQQKHLWLLQQFEVANQPYRVQCSVLIEGNLNYRLLELVLQKVVEKHEIFRTSLQSLKGMNIPLQVIHEPSKISNLSINIHNLSEFESQKQNLEIENIYQQQRLKTFEWQSDCVLDFHLVILSSSNHLLLIAIPAICADTVSIHNLVNEISRLYAACLHEQELSGETLQYADIAAWQNELFEEEEGEVGKKFWQNQNISHLLINKLPSEKYSETKLIFLPKFINFNLNHNIFSNTKALANHEGVCISTILMACWQILLCRLTGQSEMTVAVCCDGRNYDELKPAIGLLAKYIPVGVELSANSKFSEIIKQLEENINEIQQWQDSFSWEQFVSINDTNGEPSFFPFAFDFNSQTVNYFADDVSFCISKQDACIDKFKVKLTCHERNNSLLAELHYDASLFEKEDIENLAIQLETLLASAINNPATAISQLEILSPNQRQKILVDFNNTQSNYSQKQCIHELIEQQAAKTPNNLAVVFENQQLTYAQLNARANQLAHHLKTLGVGAETVVALCVERSLEMCIGFLGILKAGGAYLALDSLVPEERLSYMIQDAVASVILTQQHLAGIFSQQEVPTVCLDTDWHSIAEQLETNLPCEVTPENLLYVVYTSGSAGKPKGVAVEHRQLFNYLQSILEKLNLGVDSSFATVSTFAADLGNTNIFPALCIGGCLHIISQERATNPEALVEYCDRHTIDCLKIVPSHLMALLSASQPQKILPRKRLVVGGEALSSNLVKMVRQYTENCQIINHYGPSETTVGVSTFSINTDNNWEVSDIVTIGRPLANTQIYILDHYLQPVPIGVSGEIYISGNNLARGYVNHPELTGEKFIPNPFGDKFGSRLYKTGDLGRYLPDGNIEFVGRADHQVKVRGFRIELSEIESVLRQHPNIQENIVLTQEEQSGNKRLLAYFVTIHQSELSTNDLRDFLQQKLPDYMIPSIYIQLKALPLTPNGKIDRQALPAPENVKPELAAKFVAPRNYIEKTIAKIWSGVLKIEQVGIYDNFFELGGDSIISIQIIARLNQAGLQLTPKQLFDSPTVAGLAAVVGSLSKFEVEQAPVTGLVPLTPIQHWFFEQNLSELHHWNQSLLLEVPSGTDLALLEQAVQYLQQYHDALRLRFIRQETGWQQINAGLEEVTKVSILYQDLSALLPAAQKATMQTTASELQASLNLAEGLLMRVALFDLGKQGKRLLLVIHHLAVDGISWRILLADFEQVYQQLSQKQPVYLPLKTTSFKKWSAFLQNYAQSSQLQREKDYWLKKSLNKISLLPYDYPGGSNTLECADSVLVSLSIEETEALLKDVPTAYHTQINDVLLTTLVQSFTSWTGEDSLLIDLEGHERETISNDINLTRTVGWFTTIFPVLLSLEGISQTEEALKAIKEQLQNIPNKGIGYGILRYLNQNPSDRFQLQTFPQAEVRFNYLGKSDQILSESSLFKLSNQSAGNSRSLQSNRRYVLDINGFVLGEKLQLEWTYSNQIHQRSTIEHLANEFIKMLRSFINNSQFTGAIKYTTSNFPNAEFSQKELDELLVKINLI</sequence>
<dbReference type="InterPro" id="IPR023213">
    <property type="entry name" value="CAT-like_dom_sf"/>
</dbReference>
<accession>A0A8J7F5A5</accession>
<dbReference type="NCBIfam" id="TIGR01720">
    <property type="entry name" value="NRPS-para261"/>
    <property type="match status" value="1"/>
</dbReference>
<dbReference type="Proteomes" id="UP000620559">
    <property type="component" value="Unassembled WGS sequence"/>
</dbReference>
<dbReference type="FunFam" id="3.40.50.12780:FF:000012">
    <property type="entry name" value="Non-ribosomal peptide synthetase"/>
    <property type="match status" value="1"/>
</dbReference>
<dbReference type="FunFam" id="3.30.300.30:FF:000010">
    <property type="entry name" value="Enterobactin synthetase component F"/>
    <property type="match status" value="1"/>
</dbReference>
<dbReference type="Gene3D" id="3.40.50.980">
    <property type="match status" value="2"/>
</dbReference>
<evidence type="ECO:0000256" key="1">
    <source>
        <dbReference type="ARBA" id="ARBA00001957"/>
    </source>
</evidence>
<dbReference type="RefSeq" id="WP_193925589.1">
    <property type="nucleotide sequence ID" value="NZ_JADEWL010000205.1"/>
</dbReference>
<dbReference type="InterPro" id="IPR045851">
    <property type="entry name" value="AMP-bd_C_sf"/>
</dbReference>
<dbReference type="SUPFAM" id="SSF56801">
    <property type="entry name" value="Acetyl-CoA synthetase-like"/>
    <property type="match status" value="1"/>
</dbReference>
<evidence type="ECO:0000256" key="4">
    <source>
        <dbReference type="ARBA" id="ARBA00022553"/>
    </source>
</evidence>